<keyword evidence="1" id="KW-0378">Hydrolase</keyword>
<dbReference type="InterPro" id="IPR050266">
    <property type="entry name" value="AB_hydrolase_sf"/>
</dbReference>
<dbReference type="RefSeq" id="WP_184626637.1">
    <property type="nucleotide sequence ID" value="NZ_JACHCC010000008.1"/>
</dbReference>
<evidence type="ECO:0000259" key="2">
    <source>
        <dbReference type="Pfam" id="PF00561"/>
    </source>
</evidence>
<dbReference type="Gene3D" id="3.40.50.1820">
    <property type="entry name" value="alpha/beta hydrolase"/>
    <property type="match status" value="1"/>
</dbReference>
<dbReference type="GO" id="GO:0016787">
    <property type="term" value="F:hydrolase activity"/>
    <property type="evidence" value="ECO:0007669"/>
    <property type="project" value="UniProtKB-KW"/>
</dbReference>
<dbReference type="Pfam" id="PF00561">
    <property type="entry name" value="Abhydrolase_1"/>
    <property type="match status" value="1"/>
</dbReference>
<evidence type="ECO:0000313" key="3">
    <source>
        <dbReference type="EMBL" id="MBB6501166.1"/>
    </source>
</evidence>
<reference evidence="3 4" key="1">
    <citation type="submission" date="2020-08" db="EMBL/GenBank/DDBJ databases">
        <title>Genomic Encyclopedia of Type Strains, Phase IV (KMG-V): Genome sequencing to study the core and pangenomes of soil and plant-associated prokaryotes.</title>
        <authorList>
            <person name="Whitman W."/>
        </authorList>
    </citation>
    <scope>NUCLEOTIDE SEQUENCE [LARGE SCALE GENOMIC DNA]</scope>
    <source>
        <strain evidence="3 4">M2T3</strain>
    </source>
</reference>
<dbReference type="AlphaFoldDB" id="A0A7X0MJM8"/>
<dbReference type="InterPro" id="IPR000073">
    <property type="entry name" value="AB_hydrolase_1"/>
</dbReference>
<dbReference type="PRINTS" id="PR00111">
    <property type="entry name" value="ABHYDROLASE"/>
</dbReference>
<protein>
    <submittedName>
        <fullName evidence="3">Pimeloyl-ACP methyl ester carboxylesterase</fullName>
    </submittedName>
</protein>
<proteinExistence type="predicted"/>
<evidence type="ECO:0000313" key="4">
    <source>
        <dbReference type="Proteomes" id="UP000521017"/>
    </source>
</evidence>
<dbReference type="InterPro" id="IPR029058">
    <property type="entry name" value="AB_hydrolase_fold"/>
</dbReference>
<evidence type="ECO:0000256" key="1">
    <source>
        <dbReference type="ARBA" id="ARBA00022801"/>
    </source>
</evidence>
<accession>A0A7X0MJM8</accession>
<feature type="domain" description="AB hydrolase-1" evidence="2">
    <location>
        <begin position="22"/>
        <end position="245"/>
    </location>
</feature>
<name>A0A7X0MJM8_9SPHI</name>
<organism evidence="3 4">
    <name type="scientific">Pedobacter cryoconitis</name>
    <dbReference type="NCBI Taxonomy" id="188932"/>
    <lineage>
        <taxon>Bacteria</taxon>
        <taxon>Pseudomonadati</taxon>
        <taxon>Bacteroidota</taxon>
        <taxon>Sphingobacteriia</taxon>
        <taxon>Sphingobacteriales</taxon>
        <taxon>Sphingobacteriaceae</taxon>
        <taxon>Pedobacter</taxon>
    </lineage>
</organism>
<dbReference type="PANTHER" id="PTHR43798:SF31">
    <property type="entry name" value="AB HYDROLASE SUPERFAMILY PROTEIN YCLE"/>
    <property type="match status" value="1"/>
</dbReference>
<dbReference type="GO" id="GO:0016020">
    <property type="term" value="C:membrane"/>
    <property type="evidence" value="ECO:0007669"/>
    <property type="project" value="TreeGrafter"/>
</dbReference>
<dbReference type="SUPFAM" id="SSF53474">
    <property type="entry name" value="alpha/beta-Hydrolases"/>
    <property type="match status" value="1"/>
</dbReference>
<dbReference type="EMBL" id="JACHCC010000008">
    <property type="protein sequence ID" value="MBB6501166.1"/>
    <property type="molecule type" value="Genomic_DNA"/>
</dbReference>
<sequence length="258" mass="28216">MTTISISGTTVNYTTLGKGPGLVLVHGTSIDSQANFGHVTEYFSDQRQVISPNYAGCGNSTIPNGDLALDILVEQIAGTIRHASNGPVDLLGDSLGAVVAAATAARYPELVRRLVLIAGWAYSGDARHQMVFNTWAKLEGMDSELSNRYVMSLAVNPSFLTALGEENISLFLKQKAPAETKRRIELGLRIDIRGQVKKITAPTLIIRGSYDNLIPEYQTHMLHDLISESEYVAVESGHAAFLEKPKELVELIRRFLFD</sequence>
<dbReference type="Proteomes" id="UP000521017">
    <property type="component" value="Unassembled WGS sequence"/>
</dbReference>
<dbReference type="PANTHER" id="PTHR43798">
    <property type="entry name" value="MONOACYLGLYCEROL LIPASE"/>
    <property type="match status" value="1"/>
</dbReference>
<gene>
    <name evidence="3" type="ORF">HDF25_003329</name>
</gene>
<comment type="caution">
    <text evidence="3">The sequence shown here is derived from an EMBL/GenBank/DDBJ whole genome shotgun (WGS) entry which is preliminary data.</text>
</comment>